<feature type="domain" description="Endoplasmic reticulum resident protein 29 C-terminal" evidence="4">
    <location>
        <begin position="152"/>
        <end position="246"/>
    </location>
</feature>
<dbReference type="InterPro" id="IPR036249">
    <property type="entry name" value="Thioredoxin-like_sf"/>
</dbReference>
<dbReference type="FunCoup" id="A0A6P8S2M5">
    <property type="interactions" value="1052"/>
</dbReference>
<reference evidence="7" key="1">
    <citation type="submission" date="2025-08" db="UniProtKB">
        <authorList>
            <consortium name="RefSeq"/>
        </authorList>
    </citation>
    <scope>IDENTIFICATION</scope>
</reference>
<dbReference type="InterPro" id="IPR011679">
    <property type="entry name" value="ERp29_C"/>
</dbReference>
<dbReference type="RefSeq" id="XP_033812410.1">
    <property type="nucleotide sequence ID" value="XM_033956519.1"/>
</dbReference>
<dbReference type="Pfam" id="PF07749">
    <property type="entry name" value="ERp29"/>
    <property type="match status" value="1"/>
</dbReference>
<sequence>MAFVMLAKRFSPLLILFLFSLILQYSSGLHTKGSLPLDAITFQKVISKSRFVLVKFDTQYPYGENQDEYKILAENSSSSKDLLVAEVGISDYGDKLNMELGEKYKIDKESYPVFFLFVNGDLENPLPYSGEIKASAIQRWLKGKGIYLGMEGCLEEFDNLALEFVSTVKEEERQSLLKKGQSQLENMPKEEQKVAGLYLKIMNKILEQGDGFAAAEVERLTKLIKDKMSDGKKQELQQRLNVLSSFQKDQLKDEL</sequence>
<keyword evidence="6" id="KW-1185">Reference proteome</keyword>
<dbReference type="FunFam" id="3.40.30.10:FF:000133">
    <property type="entry name" value="Endoplasmic reticulum resident protein 29"/>
    <property type="match status" value="1"/>
</dbReference>
<keyword evidence="3" id="KW-0732">Signal</keyword>
<dbReference type="InParanoid" id="A0A6P8S2M5"/>
<dbReference type="SUPFAM" id="SSF52833">
    <property type="entry name" value="Thioredoxin-like"/>
    <property type="match status" value="1"/>
</dbReference>
<proteinExistence type="predicted"/>
<dbReference type="InterPro" id="IPR016855">
    <property type="entry name" value="ERp29"/>
</dbReference>
<dbReference type="PANTHER" id="PTHR12211">
    <property type="entry name" value="ENDOPLASMIC RETICULUM PROTEIN ERP29"/>
    <property type="match status" value="1"/>
</dbReference>
<protein>
    <recommendedName>
        <fullName evidence="1">Endoplasmic reticulum resident protein 29</fullName>
    </recommendedName>
</protein>
<evidence type="ECO:0000313" key="6">
    <source>
        <dbReference type="Proteomes" id="UP000515159"/>
    </source>
</evidence>
<dbReference type="InterPro" id="IPR012883">
    <property type="entry name" value="ERp29_N"/>
</dbReference>
<name>A0A6P8S2M5_GEOSA</name>
<accession>A0A6P8S2M5</accession>
<evidence type="ECO:0000256" key="1">
    <source>
        <dbReference type="ARBA" id="ARBA00014173"/>
    </source>
</evidence>
<dbReference type="SUPFAM" id="SSF47933">
    <property type="entry name" value="ERP29 C domain-like"/>
    <property type="match status" value="1"/>
</dbReference>
<evidence type="ECO:0000313" key="7">
    <source>
        <dbReference type="RefSeq" id="XP_033812410.1"/>
    </source>
</evidence>
<evidence type="ECO:0000259" key="4">
    <source>
        <dbReference type="Pfam" id="PF07749"/>
    </source>
</evidence>
<dbReference type="GO" id="GO:0009306">
    <property type="term" value="P:protein secretion"/>
    <property type="evidence" value="ECO:0007669"/>
    <property type="project" value="InterPro"/>
</dbReference>
<dbReference type="Pfam" id="PF07912">
    <property type="entry name" value="ERp29_N"/>
    <property type="match status" value="1"/>
</dbReference>
<dbReference type="Gene3D" id="1.20.1150.12">
    <property type="entry name" value="Endoplasmic reticulum resident protein 29, C-terminal domain"/>
    <property type="match status" value="1"/>
</dbReference>
<dbReference type="Proteomes" id="UP000515159">
    <property type="component" value="Chromosome 8"/>
</dbReference>
<feature type="signal peptide" evidence="3">
    <location>
        <begin position="1"/>
        <end position="28"/>
    </location>
</feature>
<dbReference type="Gene3D" id="3.40.30.10">
    <property type="entry name" value="Glutaredoxin"/>
    <property type="match status" value="1"/>
</dbReference>
<dbReference type="CDD" id="cd00238">
    <property type="entry name" value="ERp29c"/>
    <property type="match status" value="1"/>
</dbReference>
<dbReference type="OrthoDB" id="417262at2759"/>
<dbReference type="GeneID" id="117365747"/>
<evidence type="ECO:0000256" key="3">
    <source>
        <dbReference type="SAM" id="SignalP"/>
    </source>
</evidence>
<keyword evidence="2" id="KW-0256">Endoplasmic reticulum</keyword>
<dbReference type="GO" id="GO:0005788">
    <property type="term" value="C:endoplasmic reticulum lumen"/>
    <property type="evidence" value="ECO:0007669"/>
    <property type="project" value="InterPro"/>
</dbReference>
<dbReference type="PANTHER" id="PTHR12211:SF0">
    <property type="entry name" value="ENDOPLASMIC RETICULUM RESIDENT PROTEIN 29"/>
    <property type="match status" value="1"/>
</dbReference>
<evidence type="ECO:0000256" key="2">
    <source>
        <dbReference type="ARBA" id="ARBA00022824"/>
    </source>
</evidence>
<evidence type="ECO:0000259" key="5">
    <source>
        <dbReference type="Pfam" id="PF07912"/>
    </source>
</evidence>
<dbReference type="CTD" id="10961"/>
<organism evidence="6 7">
    <name type="scientific">Geotrypetes seraphini</name>
    <name type="common">Gaboon caecilian</name>
    <name type="synonym">Caecilia seraphini</name>
    <dbReference type="NCBI Taxonomy" id="260995"/>
    <lineage>
        <taxon>Eukaryota</taxon>
        <taxon>Metazoa</taxon>
        <taxon>Chordata</taxon>
        <taxon>Craniata</taxon>
        <taxon>Vertebrata</taxon>
        <taxon>Euteleostomi</taxon>
        <taxon>Amphibia</taxon>
        <taxon>Gymnophiona</taxon>
        <taxon>Geotrypetes</taxon>
    </lineage>
</organism>
<feature type="chain" id="PRO_5028365524" description="Endoplasmic reticulum resident protein 29" evidence="3">
    <location>
        <begin position="29"/>
        <end position="255"/>
    </location>
</feature>
<dbReference type="FunFam" id="1.20.1150.12:FF:000001">
    <property type="entry name" value="Endoplasmic reticulum resident protein 29"/>
    <property type="match status" value="1"/>
</dbReference>
<dbReference type="KEGG" id="gsh:117365747"/>
<feature type="domain" description="ERp29 N-terminal" evidence="5">
    <location>
        <begin position="29"/>
        <end position="151"/>
    </location>
</feature>
<dbReference type="AlphaFoldDB" id="A0A6P8S2M5"/>
<gene>
    <name evidence="7" type="primary">ERP29</name>
</gene>
<dbReference type="InterPro" id="IPR036356">
    <property type="entry name" value="ERp29_C_sf"/>
</dbReference>